<dbReference type="PANTHER" id="PTHR44259">
    <property type="entry name" value="OS07G0183000 PROTEIN-RELATED"/>
    <property type="match status" value="1"/>
</dbReference>
<gene>
    <name evidence="2" type="ordered locus">AXX17_At2g09600</name>
</gene>
<comment type="caution">
    <text evidence="2">The sequence shown here is derived from an EMBL/GenBank/DDBJ whole genome shotgun (WGS) entry which is preliminary data.</text>
</comment>
<dbReference type="EMBL" id="LUHQ01000002">
    <property type="protein sequence ID" value="OAP11004.1"/>
    <property type="molecule type" value="Genomic_DNA"/>
</dbReference>
<name>A0A178VYT4_ARATH</name>
<dbReference type="PROSITE" id="PS50181">
    <property type="entry name" value="FBOX"/>
    <property type="match status" value="1"/>
</dbReference>
<dbReference type="ExpressionAtlas" id="A0A178VYT4">
    <property type="expression patterns" value="baseline"/>
</dbReference>
<dbReference type="PANTHER" id="PTHR44259:SF31">
    <property type="entry name" value="F-BOX FAMILY PROTEIN"/>
    <property type="match status" value="1"/>
</dbReference>
<dbReference type="Pfam" id="PF03478">
    <property type="entry name" value="Beta-prop_KIB1-4"/>
    <property type="match status" value="1"/>
</dbReference>
<dbReference type="AlphaFoldDB" id="A0A178VYT4"/>
<reference evidence="3" key="1">
    <citation type="journal article" date="2016" name="Proc. Natl. Acad. Sci. U.S.A.">
        <title>Chromosome-level assembly of Arabidopsis thaliana Ler reveals the extent of translocation and inversion polymorphisms.</title>
        <authorList>
            <person name="Zapata L."/>
            <person name="Ding J."/>
            <person name="Willing E.M."/>
            <person name="Hartwig B."/>
            <person name="Bezdan D."/>
            <person name="Jiao W.B."/>
            <person name="Patel V."/>
            <person name="Velikkakam James G."/>
            <person name="Koornneef M."/>
            <person name="Ossowski S."/>
            <person name="Schneeberger K."/>
        </authorList>
    </citation>
    <scope>NUCLEOTIDE SEQUENCE [LARGE SCALE GENOMIC DNA]</scope>
    <source>
        <strain evidence="3">cv. Landsberg erecta</strain>
    </source>
</reference>
<sequence length="347" mass="40400">METPNPLTLSELPHDLLRNIFNRLSFADFHRATWNSISKQTTLPKTKSPWLILFPDEGVHGCVLYNPDEDRIYKSVRDFSGTIFLANSGNWFLVMDSKSNLYIIDVFSENRIDLPPLESLLSDNFTFEQKGDKELKWQASNDQILVFRLPRAEELRGILWVDEKMKEFVAVWFLEDSCNFLAFYKKADDHYSHIQLEYVITDVFQSISDIVLHGCFLYIGVGDYIQILDLSKDQGFKDVTRNYLFNVHNGPWGFRSIFNLVVTTSGEVLMVLNNLYEKNIESEKSFRIFKKDPNPDPNKHDNLLVEVDSLGNEEVMLLDLGITMHGIEPNSIYFTRYDRVVHRLYIS</sequence>
<dbReference type="InterPro" id="IPR050942">
    <property type="entry name" value="F-box_BR-signaling"/>
</dbReference>
<protein>
    <recommendedName>
        <fullName evidence="1">F-box domain-containing protein</fullName>
    </recommendedName>
</protein>
<evidence type="ECO:0000313" key="3">
    <source>
        <dbReference type="Proteomes" id="UP000078284"/>
    </source>
</evidence>
<organism evidence="2 3">
    <name type="scientific">Arabidopsis thaliana</name>
    <name type="common">Mouse-ear cress</name>
    <dbReference type="NCBI Taxonomy" id="3702"/>
    <lineage>
        <taxon>Eukaryota</taxon>
        <taxon>Viridiplantae</taxon>
        <taxon>Streptophyta</taxon>
        <taxon>Embryophyta</taxon>
        <taxon>Tracheophyta</taxon>
        <taxon>Spermatophyta</taxon>
        <taxon>Magnoliopsida</taxon>
        <taxon>eudicotyledons</taxon>
        <taxon>Gunneridae</taxon>
        <taxon>Pentapetalae</taxon>
        <taxon>rosids</taxon>
        <taxon>malvids</taxon>
        <taxon>Brassicales</taxon>
        <taxon>Brassicaceae</taxon>
        <taxon>Camelineae</taxon>
        <taxon>Arabidopsis</taxon>
    </lineage>
</organism>
<accession>A0A178VYT4</accession>
<dbReference type="InterPro" id="IPR001810">
    <property type="entry name" value="F-box_dom"/>
</dbReference>
<proteinExistence type="predicted"/>
<dbReference type="Proteomes" id="UP000078284">
    <property type="component" value="Chromosome 2"/>
</dbReference>
<evidence type="ECO:0000313" key="2">
    <source>
        <dbReference type="EMBL" id="OAP11004.1"/>
    </source>
</evidence>
<feature type="domain" description="F-box" evidence="1">
    <location>
        <begin position="6"/>
        <end position="53"/>
    </location>
</feature>
<dbReference type="InterPro" id="IPR005174">
    <property type="entry name" value="KIB1-4_b-propeller"/>
</dbReference>
<evidence type="ECO:0000259" key="1">
    <source>
        <dbReference type="PROSITE" id="PS50181"/>
    </source>
</evidence>
<dbReference type="Pfam" id="PF00646">
    <property type="entry name" value="F-box"/>
    <property type="match status" value="1"/>
</dbReference>